<dbReference type="InterPro" id="IPR014729">
    <property type="entry name" value="Rossmann-like_a/b/a_fold"/>
</dbReference>
<dbReference type="AlphaFoldDB" id="A0A7X3SLF6"/>
<dbReference type="InterPro" id="IPR002500">
    <property type="entry name" value="PAPS_reduct_dom"/>
</dbReference>
<reference evidence="2 3" key="1">
    <citation type="submission" date="2019-12" db="EMBL/GenBank/DDBJ databases">
        <title>Sporaefaciens musculi gen. nov., sp. nov., a novel bacterium isolated from the caecum of an obese mouse.</title>
        <authorList>
            <person name="Rasmussen T.S."/>
            <person name="Streidl T."/>
            <person name="Hitch T.C.A."/>
            <person name="Wortmann E."/>
            <person name="Deptula P."/>
            <person name="Hansen M."/>
            <person name="Nielsen D.S."/>
            <person name="Clavel T."/>
            <person name="Vogensen F.K."/>
        </authorList>
    </citation>
    <scope>NUCLEOTIDE SEQUENCE [LARGE SCALE GENOMIC DNA]</scope>
    <source>
        <strain evidence="2 3">WCA-9-b2</strain>
    </source>
</reference>
<organism evidence="2 3">
    <name type="scientific">Sporofaciens musculi</name>
    <dbReference type="NCBI Taxonomy" id="2681861"/>
    <lineage>
        <taxon>Bacteria</taxon>
        <taxon>Bacillati</taxon>
        <taxon>Bacillota</taxon>
        <taxon>Clostridia</taxon>
        <taxon>Lachnospirales</taxon>
        <taxon>Lachnospiraceae</taxon>
        <taxon>Sporofaciens</taxon>
    </lineage>
</organism>
<dbReference type="PANTHER" id="PTHR30083">
    <property type="entry name" value="TRANSCRIPTIONAL REGULATOR-RELATED"/>
    <property type="match status" value="1"/>
</dbReference>
<dbReference type="Gene3D" id="3.40.50.620">
    <property type="entry name" value="HUPs"/>
    <property type="match status" value="1"/>
</dbReference>
<keyword evidence="3" id="KW-1185">Reference proteome</keyword>
<name>A0A7X3SLF6_9FIRM</name>
<dbReference type="GO" id="GO:0071453">
    <property type="term" value="P:cellular response to oxygen levels"/>
    <property type="evidence" value="ECO:0007669"/>
    <property type="project" value="TreeGrafter"/>
</dbReference>
<comment type="caution">
    <text evidence="2">The sequence shown here is derived from an EMBL/GenBank/DDBJ whole genome shotgun (WGS) entry which is preliminary data.</text>
</comment>
<gene>
    <name evidence="2" type="ORF">GN277_25155</name>
</gene>
<evidence type="ECO:0000259" key="1">
    <source>
        <dbReference type="Pfam" id="PF01507"/>
    </source>
</evidence>
<dbReference type="SUPFAM" id="SSF52402">
    <property type="entry name" value="Adenine nucleotide alpha hydrolases-like"/>
    <property type="match status" value="1"/>
</dbReference>
<dbReference type="Pfam" id="PF01507">
    <property type="entry name" value="PAPS_reduct"/>
    <property type="match status" value="1"/>
</dbReference>
<evidence type="ECO:0000313" key="3">
    <source>
        <dbReference type="Proteomes" id="UP000460412"/>
    </source>
</evidence>
<dbReference type="GO" id="GO:0003824">
    <property type="term" value="F:catalytic activity"/>
    <property type="evidence" value="ECO:0007669"/>
    <property type="project" value="InterPro"/>
</dbReference>
<dbReference type="PANTHER" id="PTHR30083:SF0">
    <property type="entry name" value="3'-PHOSPHOADENOSINE 5'-PHOSPHOSULFATE SULFOTRANSFERASE (PAPS REDUCTASE)_FAD SYNTHETASE"/>
    <property type="match status" value="1"/>
</dbReference>
<dbReference type="Proteomes" id="UP000460412">
    <property type="component" value="Unassembled WGS sequence"/>
</dbReference>
<proteinExistence type="predicted"/>
<dbReference type="EMBL" id="WUQX01000001">
    <property type="protein sequence ID" value="MXP78507.1"/>
    <property type="molecule type" value="Genomic_DNA"/>
</dbReference>
<dbReference type="RefSeq" id="WP_159755212.1">
    <property type="nucleotide sequence ID" value="NZ_CASSPE010000306.1"/>
</dbReference>
<sequence length="443" mass="52999">MVREYLGQSVYEAFQERIRFIFEEFDNIYISFSGGKDSGLLLNLVLDYQKKYAPEKRVGVFHQDFEAQYTVTTEYVERTFERIKEDVEPYWVCLPMATRTALSSYEMYWYPWDDKKEELWVRKMPKKKYVINLNRNPVTTYRYRMHQEDLAKQFGRWYRISHGNRKTVCLLGIRADESLQRYSGFLNKKFGYKEKCWITKHFKDVWCASPLYDWTTQDIWHANYVFDYDYNHLYDLYYKAGLKVSQMRVASPFNDYSKDSLNLYRVIDPEIWVKLVGRVKGANFGAIYGRTKALGYRNITLPEGHTWKSYTMFLLDTLPIRLRNNYVKKFNTSIKFWHETGGGLDEEVIQELEEHGYQIKRNGVSNYTLSKKSRIVFMGKIPDDTDDIKLTKDIPSWKRMCCCILKNDHICRSMGFGMTRDQQRRIDAIRHKYKSVEEMNYGV</sequence>
<accession>A0A7X3SLF6</accession>
<dbReference type="InterPro" id="IPR021845">
    <property type="entry name" value="DUF3440"/>
</dbReference>
<dbReference type="Pfam" id="PF11922">
    <property type="entry name" value="DUF3440"/>
    <property type="match status" value="1"/>
</dbReference>
<feature type="domain" description="Phosphoadenosine phosphosulphate reductase" evidence="1">
    <location>
        <begin position="28"/>
        <end position="238"/>
    </location>
</feature>
<evidence type="ECO:0000313" key="2">
    <source>
        <dbReference type="EMBL" id="MXP78507.1"/>
    </source>
</evidence>
<protein>
    <submittedName>
        <fullName evidence="2">DUF3440 domain-containing protein</fullName>
    </submittedName>
</protein>